<keyword evidence="1 3" id="KW-0732">Signal</keyword>
<evidence type="ECO:0008006" key="8">
    <source>
        <dbReference type="Google" id="ProtNLM"/>
    </source>
</evidence>
<dbReference type="Proteomes" id="UP000189674">
    <property type="component" value="Chromosome"/>
</dbReference>
<evidence type="ECO:0000313" key="7">
    <source>
        <dbReference type="Proteomes" id="UP000189674"/>
    </source>
</evidence>
<dbReference type="SMART" id="SM00560">
    <property type="entry name" value="LamGL"/>
    <property type="match status" value="2"/>
</dbReference>
<dbReference type="AlphaFoldDB" id="A0A1U9NJG6"/>
<evidence type="ECO:0000313" key="6">
    <source>
        <dbReference type="EMBL" id="AQT68069.1"/>
    </source>
</evidence>
<dbReference type="STRING" id="1936003.STSP2_01224"/>
<dbReference type="InterPro" id="IPR001791">
    <property type="entry name" value="Laminin_G"/>
</dbReference>
<dbReference type="OrthoDB" id="2806980at2"/>
<dbReference type="CDD" id="cd00110">
    <property type="entry name" value="LamG"/>
    <property type="match status" value="1"/>
</dbReference>
<evidence type="ECO:0000256" key="3">
    <source>
        <dbReference type="SAM" id="SignalP"/>
    </source>
</evidence>
<gene>
    <name evidence="6" type="ORF">STSP2_01224</name>
</gene>
<dbReference type="InterPro" id="IPR006558">
    <property type="entry name" value="LamG-like"/>
</dbReference>
<dbReference type="EMBL" id="CP019791">
    <property type="protein sequence ID" value="AQT68069.1"/>
    <property type="molecule type" value="Genomic_DNA"/>
</dbReference>
<evidence type="ECO:0000256" key="2">
    <source>
        <dbReference type="ARBA" id="ARBA00023157"/>
    </source>
</evidence>
<dbReference type="SMART" id="SM00282">
    <property type="entry name" value="LamG"/>
    <property type="match status" value="1"/>
</dbReference>
<sequence precursor="true">MFNCKVFVKTFVLVLFMAFGGYATGAAPETLTQQVNHNGGTLTLRMTKETVRGPQFNVKVQNASGAYGDYTAGEVRTYMGTVDEDPSALVAGVLSDNGQLKTKIYFDRGHTLFTEGAAVTGHRGSGIPAYSLPTMATLGAGRVGGDMYRFNIGIDVAYWFYNRHNDVGKCLEMVEFAACQLKAMYTQNALLMPALSLVVIRTSAEACPYEGVFGNTQLGVMKNQWNNDHYANLEGYEAAALGVGQLGGGVAWVGQLYPSDARYCFNGISGDGNFDILARHELGHLWGGLDNQAGRPEGSTIMCGNYYGRFSGPVLERIINNRNKYQNAHVNIGKYTNIQIPPYAALDVMAEGIREGNSWRFDVMANDHDANAEAMSIYNYDSSSNLGGTVTLSQGTGPDGRDELLYFAPIGKTGTDSFHYTIEDSSGSRATGVVVAKIVAGEKIHAYWPLDEMTGTTAQDIAYNANGTLNGGLDFANDSVTGKYDSALNFDGVDDYIALGTDPALSGTFGFSISAWVKTTASGVIIQQRDGSVGGYNGQYIVRVNSDGTAGFVVYNDGYQLNFASTQKVNDGNWHHIVAVRQGNDGYIYVDAGAPATDSGPVKSLNANLAVSIGVDIRDSVGYFDGVIDDVKIYNYPITAQRITDIYTGDIRSDLLSPKDGSAGVTKRILEWLHVPNADSYDVYLGTSYTAVANATPGSAEYQGNTNSTIYDASFILDGSTEYFWRIDPVNAGGALPGNVWDFTTDSTVEPYREVCHWTFDGTLADATGNGYDGTASKSPVYVAGVSGQALNADEITVEHVLAQQETWQEFTVTVWAKSDTHTQMPYAAVFNNNSDGNDFQIDCGEDTYRYYAYGLVDMAAISMNDWTMLTAACDADSVKLYTNGELVAQSSNRGVDFGRFAVGVNRGGTNFFDGAIDDLRIFNYARSAEEIATDYYAITGEAICLERPSMDIAGPNGKPDCKVDLHDFASFAAEWMDCGLSPQEVCPQ</sequence>
<dbReference type="Gene3D" id="2.60.40.3440">
    <property type="match status" value="1"/>
</dbReference>
<dbReference type="InterPro" id="IPR013320">
    <property type="entry name" value="ConA-like_dom_sf"/>
</dbReference>
<evidence type="ECO:0000259" key="4">
    <source>
        <dbReference type="SMART" id="SM00282"/>
    </source>
</evidence>
<feature type="signal peptide" evidence="3">
    <location>
        <begin position="1"/>
        <end position="25"/>
    </location>
</feature>
<reference evidence="7" key="1">
    <citation type="submission" date="2017-02" db="EMBL/GenBank/DDBJ databases">
        <title>Comparative genomics and description of representatives of a novel lineage of planctomycetes thriving in anoxic sediments.</title>
        <authorList>
            <person name="Spring S."/>
            <person name="Bunk B."/>
            <person name="Sproer C."/>
        </authorList>
    </citation>
    <scope>NUCLEOTIDE SEQUENCE [LARGE SCALE GENOMIC DNA]</scope>
    <source>
        <strain evidence="7">ST-NAGAB-D1</strain>
    </source>
</reference>
<accession>A0A1U9NJG6</accession>
<protein>
    <recommendedName>
        <fullName evidence="8">Laminin G domain protein</fullName>
    </recommendedName>
</protein>
<feature type="chain" id="PRO_5013069826" description="Laminin G domain protein" evidence="3">
    <location>
        <begin position="26"/>
        <end position="989"/>
    </location>
</feature>
<evidence type="ECO:0000256" key="1">
    <source>
        <dbReference type="ARBA" id="ARBA00022729"/>
    </source>
</evidence>
<keyword evidence="2" id="KW-1015">Disulfide bond</keyword>
<feature type="domain" description="Laminin G" evidence="4">
    <location>
        <begin position="509"/>
        <end position="636"/>
    </location>
</feature>
<feature type="domain" description="LamG-like jellyroll fold" evidence="5">
    <location>
        <begin position="509"/>
        <end position="641"/>
    </location>
</feature>
<name>A0A1U9NJG6_9BACT</name>
<feature type="domain" description="LamG-like jellyroll fold" evidence="5">
    <location>
        <begin position="809"/>
        <end position="930"/>
    </location>
</feature>
<proteinExistence type="predicted"/>
<dbReference type="Pfam" id="PF17963">
    <property type="entry name" value="Big_9"/>
    <property type="match status" value="1"/>
</dbReference>
<dbReference type="KEGG" id="alus:STSP2_01224"/>
<evidence type="ECO:0000259" key="5">
    <source>
        <dbReference type="SMART" id="SM00560"/>
    </source>
</evidence>
<dbReference type="RefSeq" id="WP_146660772.1">
    <property type="nucleotide sequence ID" value="NZ_CP019791.1"/>
</dbReference>
<organism evidence="6 7">
    <name type="scientific">Anaerohalosphaera lusitana</name>
    <dbReference type="NCBI Taxonomy" id="1936003"/>
    <lineage>
        <taxon>Bacteria</taxon>
        <taxon>Pseudomonadati</taxon>
        <taxon>Planctomycetota</taxon>
        <taxon>Phycisphaerae</taxon>
        <taxon>Sedimentisphaerales</taxon>
        <taxon>Anaerohalosphaeraceae</taxon>
        <taxon>Anaerohalosphaera</taxon>
    </lineage>
</organism>
<keyword evidence="7" id="KW-1185">Reference proteome</keyword>
<dbReference type="Pfam" id="PF13385">
    <property type="entry name" value="Laminin_G_3"/>
    <property type="match status" value="2"/>
</dbReference>
<dbReference type="Gene3D" id="2.60.120.200">
    <property type="match status" value="2"/>
</dbReference>
<dbReference type="SUPFAM" id="SSF49899">
    <property type="entry name" value="Concanavalin A-like lectins/glucanases"/>
    <property type="match status" value="2"/>
</dbReference>